<feature type="compositionally biased region" description="Polar residues" evidence="1">
    <location>
        <begin position="81"/>
        <end position="90"/>
    </location>
</feature>
<feature type="compositionally biased region" description="Basic and acidic residues" evidence="1">
    <location>
        <begin position="53"/>
        <end position="69"/>
    </location>
</feature>
<dbReference type="AlphaFoldDB" id="A0A316WAF5"/>
<organism evidence="2 3">
    <name type="scientific">Ceraceosorus guamensis</name>
    <dbReference type="NCBI Taxonomy" id="1522189"/>
    <lineage>
        <taxon>Eukaryota</taxon>
        <taxon>Fungi</taxon>
        <taxon>Dikarya</taxon>
        <taxon>Basidiomycota</taxon>
        <taxon>Ustilaginomycotina</taxon>
        <taxon>Exobasidiomycetes</taxon>
        <taxon>Ceraceosorales</taxon>
        <taxon>Ceraceosoraceae</taxon>
        <taxon>Ceraceosorus</taxon>
    </lineage>
</organism>
<dbReference type="InParanoid" id="A0A316WAF5"/>
<gene>
    <name evidence="2" type="ORF">IE81DRAFT_12803</name>
</gene>
<accession>A0A316WAF5</accession>
<feature type="compositionally biased region" description="Polar residues" evidence="1">
    <location>
        <begin position="38"/>
        <end position="47"/>
    </location>
</feature>
<sequence length="90" mass="10209">MHACLLRTHHMRHESPRRFEGLTITRGSRDLSRDLSGNPHSGHNSQPPHHARAKLETHHSTSTRTRQDTRQSSALAHTKTKISSSTIRAF</sequence>
<dbReference type="RefSeq" id="XP_025371785.1">
    <property type="nucleotide sequence ID" value="XM_025510247.1"/>
</dbReference>
<protein>
    <submittedName>
        <fullName evidence="2">Uncharacterized protein</fullName>
    </submittedName>
</protein>
<evidence type="ECO:0000313" key="3">
    <source>
        <dbReference type="Proteomes" id="UP000245783"/>
    </source>
</evidence>
<reference evidence="2 3" key="1">
    <citation type="journal article" date="2018" name="Mol. Biol. Evol.">
        <title>Broad Genomic Sampling Reveals a Smut Pathogenic Ancestry of the Fungal Clade Ustilaginomycotina.</title>
        <authorList>
            <person name="Kijpornyongpan T."/>
            <person name="Mondo S.J."/>
            <person name="Barry K."/>
            <person name="Sandor L."/>
            <person name="Lee J."/>
            <person name="Lipzen A."/>
            <person name="Pangilinan J."/>
            <person name="LaButti K."/>
            <person name="Hainaut M."/>
            <person name="Henrissat B."/>
            <person name="Grigoriev I.V."/>
            <person name="Spatafora J.W."/>
            <person name="Aime M.C."/>
        </authorList>
    </citation>
    <scope>NUCLEOTIDE SEQUENCE [LARGE SCALE GENOMIC DNA]</scope>
    <source>
        <strain evidence="2 3">MCA 4658</strain>
    </source>
</reference>
<keyword evidence="3" id="KW-1185">Reference proteome</keyword>
<evidence type="ECO:0000256" key="1">
    <source>
        <dbReference type="SAM" id="MobiDB-lite"/>
    </source>
</evidence>
<proteinExistence type="predicted"/>
<feature type="region of interest" description="Disordered" evidence="1">
    <location>
        <begin position="1"/>
        <end position="90"/>
    </location>
</feature>
<evidence type="ECO:0000313" key="2">
    <source>
        <dbReference type="EMBL" id="PWN44625.1"/>
    </source>
</evidence>
<name>A0A316WAF5_9BASI</name>
<dbReference type="Proteomes" id="UP000245783">
    <property type="component" value="Unassembled WGS sequence"/>
</dbReference>
<dbReference type="EMBL" id="KZ819360">
    <property type="protein sequence ID" value="PWN44625.1"/>
    <property type="molecule type" value="Genomic_DNA"/>
</dbReference>
<dbReference type="GeneID" id="37032117"/>